<reference evidence="2" key="1">
    <citation type="journal article" date="2020" name="Nature">
        <title>Giant virus diversity and host interactions through global metagenomics.</title>
        <authorList>
            <person name="Schulz F."/>
            <person name="Roux S."/>
            <person name="Paez-Espino D."/>
            <person name="Jungbluth S."/>
            <person name="Walsh D.A."/>
            <person name="Denef V.J."/>
            <person name="McMahon K.D."/>
            <person name="Konstantinidis K.T."/>
            <person name="Eloe-Fadrosh E.A."/>
            <person name="Kyrpides N.C."/>
            <person name="Woyke T."/>
        </authorList>
    </citation>
    <scope>NUCLEOTIDE SEQUENCE</scope>
    <source>
        <strain evidence="2">GVMAG-M-3300021375-17</strain>
    </source>
</reference>
<feature type="region of interest" description="Disordered" evidence="1">
    <location>
        <begin position="1"/>
        <end position="44"/>
    </location>
</feature>
<sequence length="97" mass="11004">MSFNKPETIKPETETGKPETETIKPETETIKPETETGKPGTHNMGEKYIFEDLMDDANKKAMNVFTTKGIDAAVEYMFTDQETGRQLSYGEMRARYG</sequence>
<accession>A0A6C0CLZ6</accession>
<organism evidence="2">
    <name type="scientific">viral metagenome</name>
    <dbReference type="NCBI Taxonomy" id="1070528"/>
    <lineage>
        <taxon>unclassified sequences</taxon>
        <taxon>metagenomes</taxon>
        <taxon>organismal metagenomes</taxon>
    </lineage>
</organism>
<evidence type="ECO:0000313" key="2">
    <source>
        <dbReference type="EMBL" id="QHT05481.1"/>
    </source>
</evidence>
<dbReference type="AlphaFoldDB" id="A0A6C0CLZ6"/>
<proteinExistence type="predicted"/>
<evidence type="ECO:0000256" key="1">
    <source>
        <dbReference type="SAM" id="MobiDB-lite"/>
    </source>
</evidence>
<feature type="compositionally biased region" description="Basic and acidic residues" evidence="1">
    <location>
        <begin position="7"/>
        <end position="36"/>
    </location>
</feature>
<dbReference type="EMBL" id="MN739455">
    <property type="protein sequence ID" value="QHT05481.1"/>
    <property type="molecule type" value="Genomic_DNA"/>
</dbReference>
<name>A0A6C0CLZ6_9ZZZZ</name>
<protein>
    <submittedName>
        <fullName evidence="2">Uncharacterized protein</fullName>
    </submittedName>
</protein>